<organism evidence="2 3">
    <name type="scientific">Aurantiacibacter luteus</name>
    <dbReference type="NCBI Taxonomy" id="1581420"/>
    <lineage>
        <taxon>Bacteria</taxon>
        <taxon>Pseudomonadati</taxon>
        <taxon>Pseudomonadota</taxon>
        <taxon>Alphaproteobacteria</taxon>
        <taxon>Sphingomonadales</taxon>
        <taxon>Erythrobacteraceae</taxon>
        <taxon>Aurantiacibacter</taxon>
    </lineage>
</organism>
<dbReference type="Proteomes" id="UP000053464">
    <property type="component" value="Unassembled WGS sequence"/>
</dbReference>
<reference evidence="2 3" key="1">
    <citation type="submission" date="2015-04" db="EMBL/GenBank/DDBJ databases">
        <title>The draft genome sequence of Erythrobacter luteus KA37.</title>
        <authorList>
            <person name="Zhuang L."/>
            <person name="Liu Y."/>
            <person name="Shao Z."/>
        </authorList>
    </citation>
    <scope>NUCLEOTIDE SEQUENCE [LARGE SCALE GENOMIC DNA]</scope>
    <source>
        <strain evidence="2 3">KA37</strain>
    </source>
</reference>
<feature type="chain" id="PRO_5002581189" description="Tail specific protease domain-containing protein" evidence="1">
    <location>
        <begin position="23"/>
        <end position="497"/>
    </location>
</feature>
<evidence type="ECO:0008006" key="4">
    <source>
        <dbReference type="Google" id="ProtNLM"/>
    </source>
</evidence>
<dbReference type="RefSeq" id="WP_047004353.1">
    <property type="nucleotide sequence ID" value="NZ_LBHB01000002.1"/>
</dbReference>
<dbReference type="InterPro" id="IPR029045">
    <property type="entry name" value="ClpP/crotonase-like_dom_sf"/>
</dbReference>
<dbReference type="Gene3D" id="3.90.226.10">
    <property type="entry name" value="2-enoyl-CoA Hydratase, Chain A, domain 1"/>
    <property type="match status" value="1"/>
</dbReference>
<accession>A0A0G9MVH5</accession>
<dbReference type="STRING" id="1581420.AAW00_11110"/>
<evidence type="ECO:0000313" key="2">
    <source>
        <dbReference type="EMBL" id="KLE34706.1"/>
    </source>
</evidence>
<evidence type="ECO:0000313" key="3">
    <source>
        <dbReference type="Proteomes" id="UP000053464"/>
    </source>
</evidence>
<dbReference type="OrthoDB" id="7266775at2"/>
<dbReference type="SUPFAM" id="SSF52096">
    <property type="entry name" value="ClpP/crotonase"/>
    <property type="match status" value="1"/>
</dbReference>
<sequence>MMIRSLLLGLSALAIFAATAQAQDIAADYESWSTDQWRTAAEMDVREAYREYVENHPGMFDAANPGFPAQLEAARDAGLAAAAQAQSRAGYARALAAFSAVLSDGHAVAIGTLNTADDAPRSWPGFAVVARGDRFIVATPDASDPLAGALVTGCNGEAMADFLPGALLLQRFRANEAGQWWSRPSQAFFSIGEVPADAPRECTFRLADGTTQTRTLDWREPSRDERDFYAASVYSAAEPTGLTEPRPGLFLIGLGDFQPDEAGRAAFEQLYADLAARRDELLAARAVVIDMRGNNGGSSGWSQRVAAMLWGEDVLESRAPQGVEIDWRTSPETIAYLGEMASDLRAQGSEWADMAQMAGMAMEQARQQGQPLWRQPGMDGEEATFDAPVASDFTTPVYVINWGLCASACLDANDYFARFANTVRIGAPTSADSTYMEVRRKDLPGGPGYVVIPNKTWVGRPRGWGEVYAADIPMAQADWSTAAFLDRIEADMAGAPR</sequence>
<keyword evidence="1" id="KW-0732">Signal</keyword>
<feature type="signal peptide" evidence="1">
    <location>
        <begin position="1"/>
        <end position="22"/>
    </location>
</feature>
<comment type="caution">
    <text evidence="2">The sequence shown here is derived from an EMBL/GenBank/DDBJ whole genome shotgun (WGS) entry which is preliminary data.</text>
</comment>
<dbReference type="EMBL" id="LBHB01000002">
    <property type="protein sequence ID" value="KLE34706.1"/>
    <property type="molecule type" value="Genomic_DNA"/>
</dbReference>
<protein>
    <recommendedName>
        <fullName evidence="4">Tail specific protease domain-containing protein</fullName>
    </recommendedName>
</protein>
<dbReference type="PATRIC" id="fig|1581420.6.peg.2275"/>
<proteinExistence type="predicted"/>
<gene>
    <name evidence="2" type="ORF">AAW00_11110</name>
</gene>
<keyword evidence="3" id="KW-1185">Reference proteome</keyword>
<dbReference type="AlphaFoldDB" id="A0A0G9MVH5"/>
<name>A0A0G9MVH5_9SPHN</name>
<evidence type="ECO:0000256" key="1">
    <source>
        <dbReference type="SAM" id="SignalP"/>
    </source>
</evidence>